<dbReference type="EMBL" id="ABXB03000001">
    <property type="protein sequence ID" value="EFA23446.1"/>
    <property type="molecule type" value="Genomic_DNA"/>
</dbReference>
<dbReference type="Proteomes" id="UP000003656">
    <property type="component" value="Unassembled WGS sequence"/>
</dbReference>
<reference evidence="1 2" key="1">
    <citation type="submission" date="2009-11" db="EMBL/GenBank/DDBJ databases">
        <authorList>
            <person name="Weinstock G."/>
            <person name="Sodergren E."/>
            <person name="Clifton S."/>
            <person name="Fulton L."/>
            <person name="Fulton B."/>
            <person name="Courtney L."/>
            <person name="Fronick C."/>
            <person name="Harrison M."/>
            <person name="Strong C."/>
            <person name="Farmer C."/>
            <person name="Delahaunty K."/>
            <person name="Markovic C."/>
            <person name="Hall O."/>
            <person name="Minx P."/>
            <person name="Tomlinson C."/>
            <person name="Mitreva M."/>
            <person name="Nelson J."/>
            <person name="Hou S."/>
            <person name="Wollam A."/>
            <person name="Pepin K.H."/>
            <person name="Johnson M."/>
            <person name="Bhonagiri V."/>
            <person name="Nash W.E."/>
            <person name="Warren W."/>
            <person name="Chinwalla A."/>
            <person name="Mardis E.R."/>
            <person name="Wilson R.K."/>
        </authorList>
    </citation>
    <scope>NUCLEOTIDE SEQUENCE [LARGE SCALE GENOMIC DNA]</scope>
    <source>
        <strain evidence="1 2">DSM 20093</strain>
    </source>
</reference>
<protein>
    <submittedName>
        <fullName evidence="1">Uncharacterized protein</fullName>
    </submittedName>
</protein>
<sequence>MPTAGCVGGIIGLGGPFCRQRRPGEPAADGAVVAAPTIAYVAVRKCWIP</sequence>
<dbReference type="AlphaFoldDB" id="D1NRZ4"/>
<evidence type="ECO:0000313" key="1">
    <source>
        <dbReference type="EMBL" id="EFA23446.1"/>
    </source>
</evidence>
<evidence type="ECO:0000313" key="2">
    <source>
        <dbReference type="Proteomes" id="UP000003656"/>
    </source>
</evidence>
<name>D1NRZ4_9BIFI</name>
<accession>D1NRZ4</accession>
<gene>
    <name evidence="1" type="ORF">BIFGAL_02548</name>
</gene>
<comment type="caution">
    <text evidence="1">The sequence shown here is derived from an EMBL/GenBank/DDBJ whole genome shotgun (WGS) entry which is preliminary data.</text>
</comment>
<organism evidence="1 2">
    <name type="scientific">Bifidobacterium gallicum DSM 20093 = LMG 11596</name>
    <dbReference type="NCBI Taxonomy" id="561180"/>
    <lineage>
        <taxon>Bacteria</taxon>
        <taxon>Bacillati</taxon>
        <taxon>Actinomycetota</taxon>
        <taxon>Actinomycetes</taxon>
        <taxon>Bifidobacteriales</taxon>
        <taxon>Bifidobacteriaceae</taxon>
        <taxon>Bifidobacterium</taxon>
    </lineage>
</organism>
<proteinExistence type="predicted"/>